<evidence type="ECO:0000313" key="3">
    <source>
        <dbReference type="Proteomes" id="UP000031950"/>
    </source>
</evidence>
<name>A0A0C2V3F4_9BACL</name>
<reference evidence="2 3" key="1">
    <citation type="submission" date="2015-01" db="EMBL/GenBank/DDBJ databases">
        <title>Genome sequence of Jeotgalibacillus alimentarius.</title>
        <authorList>
            <person name="Goh K.M."/>
            <person name="Chan K.-G."/>
            <person name="Yaakop A.S."/>
            <person name="Ee R."/>
            <person name="Gan H.M."/>
            <person name="Chan C.S."/>
        </authorList>
    </citation>
    <scope>NUCLEOTIDE SEQUENCE [LARGE SCALE GENOMIC DNA]</scope>
    <source>
        <strain evidence="2 3">YKJ-13</strain>
    </source>
</reference>
<dbReference type="Proteomes" id="UP000031950">
    <property type="component" value="Unassembled WGS sequence"/>
</dbReference>
<comment type="caution">
    <text evidence="2">The sequence shown here is derived from an EMBL/GenBank/DDBJ whole genome shotgun (WGS) entry which is preliminary data.</text>
</comment>
<dbReference type="AlphaFoldDB" id="A0A0C2V3F4"/>
<dbReference type="STRING" id="135826.KP77_32630"/>
<evidence type="ECO:0000313" key="2">
    <source>
        <dbReference type="EMBL" id="KIL43557.1"/>
    </source>
</evidence>
<evidence type="ECO:0000256" key="1">
    <source>
        <dbReference type="SAM" id="Phobius"/>
    </source>
</evidence>
<dbReference type="PATRIC" id="fig|135826.4.peg.3241"/>
<dbReference type="EMBL" id="JXRQ01000029">
    <property type="protein sequence ID" value="KIL43557.1"/>
    <property type="molecule type" value="Genomic_DNA"/>
</dbReference>
<keyword evidence="3" id="KW-1185">Reference proteome</keyword>
<accession>A0A0C2V3F4</accession>
<sequence>MDAVRRTQNMSEKSGFSKGCVLGVIFTAPFWVLLIVLIKKVL</sequence>
<keyword evidence="1" id="KW-0812">Transmembrane</keyword>
<protein>
    <submittedName>
        <fullName evidence="2">Uncharacterized protein</fullName>
    </submittedName>
</protein>
<keyword evidence="1" id="KW-1133">Transmembrane helix</keyword>
<keyword evidence="1" id="KW-0472">Membrane</keyword>
<organism evidence="2 3">
    <name type="scientific">Jeotgalibacillus alimentarius</name>
    <dbReference type="NCBI Taxonomy" id="135826"/>
    <lineage>
        <taxon>Bacteria</taxon>
        <taxon>Bacillati</taxon>
        <taxon>Bacillota</taxon>
        <taxon>Bacilli</taxon>
        <taxon>Bacillales</taxon>
        <taxon>Caryophanaceae</taxon>
        <taxon>Jeotgalibacillus</taxon>
    </lineage>
</organism>
<gene>
    <name evidence="2" type="ORF">KP77_32630</name>
</gene>
<feature type="transmembrane region" description="Helical" evidence="1">
    <location>
        <begin position="20"/>
        <end position="38"/>
    </location>
</feature>
<proteinExistence type="predicted"/>